<keyword evidence="5" id="KW-0676">Redox-active center</keyword>
<dbReference type="RefSeq" id="WP_321399506.1">
    <property type="nucleotide sequence ID" value="NZ_CP139487.1"/>
</dbReference>
<sequence>MKNKIMIVLIALMSLAIVFMVGTKLYKGQEQERLSFMAKSDFSTFVRDYSPRLGRADAKVYVVEFLDPECESCREFYSSVKMLLQEYEGKIQLVVRYAPFHGNSIFIIKILEAARKQNRYWETLETLFRYQPEWGNHHHPRPELVWNYLPEAGVNVEQIKKDMEDPAIQSMIEQEIADGRALNVQATPTFFVNGRPLERFGYEGLKDLVESTIRAEGEN</sequence>
<dbReference type="KEGG" id="psti:SOO65_08920"/>
<protein>
    <submittedName>
        <fullName evidence="7">Thioredoxin domain-containing protein</fullName>
    </submittedName>
</protein>
<dbReference type="PROSITE" id="PS51352">
    <property type="entry name" value="THIOREDOXIN_2"/>
    <property type="match status" value="1"/>
</dbReference>
<dbReference type="InterPro" id="IPR013766">
    <property type="entry name" value="Thioredoxin_domain"/>
</dbReference>
<evidence type="ECO:0000256" key="5">
    <source>
        <dbReference type="ARBA" id="ARBA00023284"/>
    </source>
</evidence>
<keyword evidence="8" id="KW-1185">Reference proteome</keyword>
<accession>A0AAX4HV88</accession>
<dbReference type="Gene3D" id="3.40.30.10">
    <property type="entry name" value="Glutaredoxin"/>
    <property type="match status" value="1"/>
</dbReference>
<evidence type="ECO:0000313" key="8">
    <source>
        <dbReference type="Proteomes" id="UP001324634"/>
    </source>
</evidence>
<keyword evidence="4" id="KW-1015">Disulfide bond</keyword>
<gene>
    <name evidence="7" type="ORF">SOO65_08920</name>
</gene>
<dbReference type="InterPro" id="IPR012336">
    <property type="entry name" value="Thioredoxin-like_fold"/>
</dbReference>
<evidence type="ECO:0000256" key="4">
    <source>
        <dbReference type="ARBA" id="ARBA00023157"/>
    </source>
</evidence>
<dbReference type="Proteomes" id="UP001324634">
    <property type="component" value="Chromosome"/>
</dbReference>
<dbReference type="PANTHER" id="PTHR13887">
    <property type="entry name" value="GLUTATHIONE S-TRANSFERASE KAPPA"/>
    <property type="match status" value="1"/>
</dbReference>
<evidence type="ECO:0000256" key="2">
    <source>
        <dbReference type="ARBA" id="ARBA00022729"/>
    </source>
</evidence>
<keyword evidence="3" id="KW-0560">Oxidoreductase</keyword>
<dbReference type="Pfam" id="PF13462">
    <property type="entry name" value="Thioredoxin_4"/>
    <property type="match status" value="1"/>
</dbReference>
<keyword evidence="2" id="KW-0732">Signal</keyword>
<evidence type="ECO:0000313" key="7">
    <source>
        <dbReference type="EMBL" id="WPU66870.1"/>
    </source>
</evidence>
<organism evidence="7 8">
    <name type="scientific">Peredibacter starrii</name>
    <dbReference type="NCBI Taxonomy" id="28202"/>
    <lineage>
        <taxon>Bacteria</taxon>
        <taxon>Pseudomonadati</taxon>
        <taxon>Bdellovibrionota</taxon>
        <taxon>Bacteriovoracia</taxon>
        <taxon>Bacteriovoracales</taxon>
        <taxon>Bacteriovoracaceae</taxon>
        <taxon>Peredibacter</taxon>
    </lineage>
</organism>
<dbReference type="AlphaFoldDB" id="A0AAX4HV88"/>
<evidence type="ECO:0000259" key="6">
    <source>
        <dbReference type="PROSITE" id="PS51352"/>
    </source>
</evidence>
<proteinExistence type="inferred from homology"/>
<dbReference type="GO" id="GO:0016491">
    <property type="term" value="F:oxidoreductase activity"/>
    <property type="evidence" value="ECO:0007669"/>
    <property type="project" value="UniProtKB-KW"/>
</dbReference>
<evidence type="ECO:0000256" key="1">
    <source>
        <dbReference type="ARBA" id="ARBA00005791"/>
    </source>
</evidence>
<dbReference type="PANTHER" id="PTHR13887:SF14">
    <property type="entry name" value="DISULFIDE BOND FORMATION PROTEIN D"/>
    <property type="match status" value="1"/>
</dbReference>
<feature type="domain" description="Thioredoxin" evidence="6">
    <location>
        <begin position="25"/>
        <end position="214"/>
    </location>
</feature>
<dbReference type="InterPro" id="IPR036249">
    <property type="entry name" value="Thioredoxin-like_sf"/>
</dbReference>
<dbReference type="EMBL" id="CP139487">
    <property type="protein sequence ID" value="WPU66870.1"/>
    <property type="molecule type" value="Genomic_DNA"/>
</dbReference>
<comment type="similarity">
    <text evidence="1">Belongs to the thioredoxin family. DsbA subfamily.</text>
</comment>
<dbReference type="SUPFAM" id="SSF52833">
    <property type="entry name" value="Thioredoxin-like"/>
    <property type="match status" value="1"/>
</dbReference>
<evidence type="ECO:0000256" key="3">
    <source>
        <dbReference type="ARBA" id="ARBA00023002"/>
    </source>
</evidence>
<name>A0AAX4HV88_9BACT</name>
<reference evidence="7 8" key="1">
    <citation type="submission" date="2023-11" db="EMBL/GenBank/DDBJ databases">
        <title>Peredibacter starrii A3.12.</title>
        <authorList>
            <person name="Mitchell R.J."/>
        </authorList>
    </citation>
    <scope>NUCLEOTIDE SEQUENCE [LARGE SCALE GENOMIC DNA]</scope>
    <source>
        <strain evidence="7 8">A3.12</strain>
    </source>
</reference>